<organism evidence="4">
    <name type="scientific">Enterococcus gilvus</name>
    <dbReference type="NCBI Taxonomy" id="160453"/>
    <lineage>
        <taxon>Bacteria</taxon>
        <taxon>Bacillati</taxon>
        <taxon>Bacillota</taxon>
        <taxon>Bacilli</taxon>
        <taxon>Lactobacillales</taxon>
        <taxon>Enterococcaceae</taxon>
        <taxon>Enterococcus</taxon>
    </lineage>
</organism>
<dbReference type="AlphaFoldDB" id="K7ZLK5"/>
<dbReference type="SFLD" id="SFLDG01212">
    <property type="entry name" value="Phytoene_synthase_like"/>
    <property type="match status" value="1"/>
</dbReference>
<proteinExistence type="predicted"/>
<protein>
    <submittedName>
        <fullName evidence="4">Dehydrosqualene synthase</fullName>
    </submittedName>
</protein>
<dbReference type="EMBL" id="AB742449">
    <property type="protein sequence ID" value="BAM66628.1"/>
    <property type="molecule type" value="Genomic_DNA"/>
</dbReference>
<keyword evidence="3" id="KW-0125">Carotenoid biosynthesis</keyword>
<dbReference type="SFLD" id="SFLDS00005">
    <property type="entry name" value="Isoprenoid_Synthase_Type_I"/>
    <property type="match status" value="1"/>
</dbReference>
<dbReference type="SFLD" id="SFLDG01018">
    <property type="entry name" value="Squalene/Phytoene_Synthase_Lik"/>
    <property type="match status" value="1"/>
</dbReference>
<dbReference type="InterPro" id="IPR033904">
    <property type="entry name" value="Trans_IPPS_HH"/>
</dbReference>
<keyword evidence="2" id="KW-0808">Transferase</keyword>
<dbReference type="InterPro" id="IPR008949">
    <property type="entry name" value="Isoprenoid_synthase_dom_sf"/>
</dbReference>
<sequence>MTNKLSNDFVHYQDDFDYCKKIIQHHSKSFYAAFSQLPEQKAMSVYAIYAFCRRADDIIDVEKKPEKLEVMRDQLDEFQKGNCPEDPMWRALAVVFDHHPLDIKFFYDMLEGQRRDAHFEQPQTQKELEEYSYYVAGSVGLMLLPILSANWQSIIEEAKDLGRAMQITNILRDIGEDLNEGRIYLPKELMDQYGVTEKAIRTHHRSQAFIDLWEFEAHRAEKSYKKGLEMIAEIDEECRIPLLTAIYLYREILSVIREGNYDVFGKRHVVNKTRKLLLFKAANHDSKRIALQKR</sequence>
<comment type="pathway">
    <text evidence="1">Carotenoid biosynthesis.</text>
</comment>
<dbReference type="CDD" id="cd00683">
    <property type="entry name" value="Trans_IPPS_HH"/>
    <property type="match status" value="1"/>
</dbReference>
<evidence type="ECO:0000313" key="4">
    <source>
        <dbReference type="EMBL" id="BAM66628.1"/>
    </source>
</evidence>
<dbReference type="InterPro" id="IPR019845">
    <property type="entry name" value="Squalene/phytoene_synthase_CS"/>
</dbReference>
<accession>K7ZLK5</accession>
<evidence type="ECO:0000256" key="2">
    <source>
        <dbReference type="ARBA" id="ARBA00022679"/>
    </source>
</evidence>
<dbReference type="InterPro" id="IPR044843">
    <property type="entry name" value="Trans_IPPS_bact-type"/>
</dbReference>
<dbReference type="SUPFAM" id="SSF48576">
    <property type="entry name" value="Terpenoid synthases"/>
    <property type="match status" value="1"/>
</dbReference>
<evidence type="ECO:0000256" key="3">
    <source>
        <dbReference type="ARBA" id="ARBA00022746"/>
    </source>
</evidence>
<gene>
    <name evidence="4" type="primary">crtM</name>
</gene>
<dbReference type="Pfam" id="PF00494">
    <property type="entry name" value="SQS_PSY"/>
    <property type="match status" value="1"/>
</dbReference>
<evidence type="ECO:0000256" key="1">
    <source>
        <dbReference type="ARBA" id="ARBA00004829"/>
    </source>
</evidence>
<dbReference type="Gene3D" id="1.10.600.10">
    <property type="entry name" value="Farnesyl Diphosphate Synthase"/>
    <property type="match status" value="1"/>
</dbReference>
<dbReference type="GO" id="GO:0004311">
    <property type="term" value="F:geranylgeranyl diphosphate synthase activity"/>
    <property type="evidence" value="ECO:0007669"/>
    <property type="project" value="InterPro"/>
</dbReference>
<reference evidence="4" key="1">
    <citation type="journal article" date="2013" name="J. Appl. Microbiol.">
        <title>Expression of novel carotenoid biosynthesis genes from Enterococcus gilvus improves the multistress tolerance of Lactococcus lactis.</title>
        <authorList>
            <person name="Hagi T."/>
            <person name="Kobayashi M."/>
            <person name="Kawamoto S."/>
            <person name="Shima J."/>
            <person name="Nomura M."/>
        </authorList>
    </citation>
    <scope>NUCLEOTIDE SEQUENCE</scope>
    <source>
        <strain evidence="4">CR1</strain>
    </source>
</reference>
<dbReference type="PANTHER" id="PTHR31480">
    <property type="entry name" value="BIFUNCTIONAL LYCOPENE CYCLASE/PHYTOENE SYNTHASE"/>
    <property type="match status" value="1"/>
</dbReference>
<name>K7ZLK5_9ENTE</name>
<dbReference type="GO" id="GO:0051996">
    <property type="term" value="F:squalene synthase [NAD(P)H] activity"/>
    <property type="evidence" value="ECO:0007669"/>
    <property type="project" value="InterPro"/>
</dbReference>
<dbReference type="PROSITE" id="PS01045">
    <property type="entry name" value="SQUALEN_PHYTOEN_SYN_2"/>
    <property type="match status" value="1"/>
</dbReference>
<dbReference type="GO" id="GO:0016117">
    <property type="term" value="P:carotenoid biosynthetic process"/>
    <property type="evidence" value="ECO:0007669"/>
    <property type="project" value="UniProtKB-KW"/>
</dbReference>
<dbReference type="InterPro" id="IPR002060">
    <property type="entry name" value="Squ/phyt_synthse"/>
</dbReference>